<reference evidence="2" key="1">
    <citation type="journal article" date="2022" name="bioRxiv">
        <title>Sequencing and chromosome-scale assembly of the giantPleurodeles waltlgenome.</title>
        <authorList>
            <person name="Brown T."/>
            <person name="Elewa A."/>
            <person name="Iarovenko S."/>
            <person name="Subramanian E."/>
            <person name="Araus A.J."/>
            <person name="Petzold A."/>
            <person name="Susuki M."/>
            <person name="Suzuki K.-i.T."/>
            <person name="Hayashi T."/>
            <person name="Toyoda A."/>
            <person name="Oliveira C."/>
            <person name="Osipova E."/>
            <person name="Leigh N.D."/>
            <person name="Simon A."/>
            <person name="Yun M.H."/>
        </authorList>
    </citation>
    <scope>NUCLEOTIDE SEQUENCE</scope>
    <source>
        <strain evidence="2">20211129_DDA</strain>
        <tissue evidence="2">Liver</tissue>
    </source>
</reference>
<accession>A0AAV7WS54</accession>
<gene>
    <name evidence="2" type="ORF">NDU88_004531</name>
</gene>
<dbReference type="AlphaFoldDB" id="A0AAV7WS54"/>
<organism evidence="2 3">
    <name type="scientific">Pleurodeles waltl</name>
    <name type="common">Iberian ribbed newt</name>
    <dbReference type="NCBI Taxonomy" id="8319"/>
    <lineage>
        <taxon>Eukaryota</taxon>
        <taxon>Metazoa</taxon>
        <taxon>Chordata</taxon>
        <taxon>Craniata</taxon>
        <taxon>Vertebrata</taxon>
        <taxon>Euteleostomi</taxon>
        <taxon>Amphibia</taxon>
        <taxon>Batrachia</taxon>
        <taxon>Caudata</taxon>
        <taxon>Salamandroidea</taxon>
        <taxon>Salamandridae</taxon>
        <taxon>Pleurodelinae</taxon>
        <taxon>Pleurodeles</taxon>
    </lineage>
</organism>
<protein>
    <submittedName>
        <fullName evidence="2">Uncharacterized protein</fullName>
    </submittedName>
</protein>
<proteinExistence type="predicted"/>
<evidence type="ECO:0000256" key="1">
    <source>
        <dbReference type="SAM" id="MobiDB-lite"/>
    </source>
</evidence>
<feature type="region of interest" description="Disordered" evidence="1">
    <location>
        <begin position="1"/>
        <end position="97"/>
    </location>
</feature>
<name>A0AAV7WS54_PLEWA</name>
<evidence type="ECO:0000313" key="2">
    <source>
        <dbReference type="EMBL" id="KAJ1216933.1"/>
    </source>
</evidence>
<keyword evidence="3" id="KW-1185">Reference proteome</keyword>
<feature type="compositionally biased region" description="Basic and acidic residues" evidence="1">
    <location>
        <begin position="56"/>
        <end position="74"/>
    </location>
</feature>
<comment type="caution">
    <text evidence="2">The sequence shown here is derived from an EMBL/GenBank/DDBJ whole genome shotgun (WGS) entry which is preliminary data.</text>
</comment>
<evidence type="ECO:0000313" key="3">
    <source>
        <dbReference type="Proteomes" id="UP001066276"/>
    </source>
</evidence>
<dbReference type="Proteomes" id="UP001066276">
    <property type="component" value="Chromosome 1_1"/>
</dbReference>
<feature type="compositionally biased region" description="Basic and acidic residues" evidence="1">
    <location>
        <begin position="1"/>
        <end position="44"/>
    </location>
</feature>
<sequence>MSLPEKDTKSRKNKESSEEEDAKQVERTGETRRSMGEEDKRSTDDLAAFGGDDCGEPPRRSPEQMVFDRKERHGLTPHTPSNLSKEGTEVPTATARAQGHGIKQVILYSITEWHQ</sequence>
<dbReference type="EMBL" id="JANPWB010000001">
    <property type="protein sequence ID" value="KAJ1216933.1"/>
    <property type="molecule type" value="Genomic_DNA"/>
</dbReference>